<gene>
    <name evidence="3" type="ORF">CBI31_03175</name>
</gene>
<dbReference type="GO" id="GO:0004222">
    <property type="term" value="F:metalloendopeptidase activity"/>
    <property type="evidence" value="ECO:0007669"/>
    <property type="project" value="TreeGrafter"/>
</dbReference>
<protein>
    <recommendedName>
        <fullName evidence="2">M23ase beta-sheet core domain-containing protein</fullName>
    </recommendedName>
</protein>
<evidence type="ECO:0000313" key="3">
    <source>
        <dbReference type="EMBL" id="OWS70451.1"/>
    </source>
</evidence>
<dbReference type="Gene3D" id="2.70.70.10">
    <property type="entry name" value="Glucose Permease (Domain IIA)"/>
    <property type="match status" value="1"/>
</dbReference>
<dbReference type="CDD" id="cd12797">
    <property type="entry name" value="M23_peptidase"/>
    <property type="match status" value="1"/>
</dbReference>
<dbReference type="AlphaFoldDB" id="A0A254Q0V3"/>
<evidence type="ECO:0000313" key="4">
    <source>
        <dbReference type="Proteomes" id="UP000197528"/>
    </source>
</evidence>
<dbReference type="RefSeq" id="WP_088524995.1">
    <property type="nucleotide sequence ID" value="NZ_NGUP01000002.1"/>
</dbReference>
<reference evidence="3 4" key="1">
    <citation type="submission" date="2017-05" db="EMBL/GenBank/DDBJ databases">
        <title>Genome of Polynucleobacter sp. MWH-Feld-100.</title>
        <authorList>
            <person name="Hahn M.W."/>
        </authorList>
    </citation>
    <scope>NUCLEOTIDE SEQUENCE [LARGE SCALE GENOMIC DNA]</scope>
    <source>
        <strain evidence="3 4">MWH-Feld-100</strain>
    </source>
</reference>
<comment type="caution">
    <text evidence="3">The sequence shown here is derived from an EMBL/GenBank/DDBJ whole genome shotgun (WGS) entry which is preliminary data.</text>
</comment>
<keyword evidence="4" id="KW-1185">Reference proteome</keyword>
<accession>A0A254Q0V3</accession>
<keyword evidence="1" id="KW-0472">Membrane</keyword>
<dbReference type="InterPro" id="IPR016047">
    <property type="entry name" value="M23ase_b-sheet_dom"/>
</dbReference>
<dbReference type="OrthoDB" id="9815245at2"/>
<name>A0A254Q0V3_9BURK</name>
<feature type="domain" description="M23ase beta-sheet core" evidence="2">
    <location>
        <begin position="214"/>
        <end position="308"/>
    </location>
</feature>
<dbReference type="Proteomes" id="UP000197528">
    <property type="component" value="Unassembled WGS sequence"/>
</dbReference>
<sequence length="323" mass="35797">MQIIWISGATSHYRKFNVTKTQLTRFAILLALLLIMIGSAIYFMGFRVAIKFDPSMARDMGGVITSEELYHLEEEYRQKLTKLQGSLKAMDQKIDSLSKLNEQYAALATPLPIKEKRKDKEKSSEASEGKGGPYLPLFPNQVNFEENVSLRIGIIKTLESTESLNKKIQSIKEAWLEKYERLSLLPTKPPLASGYGLSSNFGTRLDPINNSPAFHPGIDFNAKPGTQVFAAGSGLVIKAKYDTELGNVIEVKHSEGFTSLYAHCQKLLVNQGDTVTRGQLIAEVGNTGRSTGPHLHFSIYKNGTLLNPMEVLSFSKPLAAKEN</sequence>
<feature type="transmembrane region" description="Helical" evidence="1">
    <location>
        <begin position="26"/>
        <end position="50"/>
    </location>
</feature>
<dbReference type="InterPro" id="IPR011055">
    <property type="entry name" value="Dup_hybrid_motif"/>
</dbReference>
<organism evidence="3 4">
    <name type="scientific">Polynucleobacter campilacus</name>
    <dbReference type="NCBI Taxonomy" id="1743163"/>
    <lineage>
        <taxon>Bacteria</taxon>
        <taxon>Pseudomonadati</taxon>
        <taxon>Pseudomonadota</taxon>
        <taxon>Betaproteobacteria</taxon>
        <taxon>Burkholderiales</taxon>
        <taxon>Burkholderiaceae</taxon>
        <taxon>Polynucleobacter</taxon>
    </lineage>
</organism>
<proteinExistence type="predicted"/>
<evidence type="ECO:0000256" key="1">
    <source>
        <dbReference type="SAM" id="Phobius"/>
    </source>
</evidence>
<dbReference type="PANTHER" id="PTHR21666">
    <property type="entry name" value="PEPTIDASE-RELATED"/>
    <property type="match status" value="1"/>
</dbReference>
<dbReference type="EMBL" id="NGUP01000002">
    <property type="protein sequence ID" value="OWS70451.1"/>
    <property type="molecule type" value="Genomic_DNA"/>
</dbReference>
<dbReference type="SUPFAM" id="SSF51261">
    <property type="entry name" value="Duplicated hybrid motif"/>
    <property type="match status" value="1"/>
</dbReference>
<keyword evidence="1" id="KW-0812">Transmembrane</keyword>
<evidence type="ECO:0000259" key="2">
    <source>
        <dbReference type="Pfam" id="PF01551"/>
    </source>
</evidence>
<dbReference type="Pfam" id="PF01551">
    <property type="entry name" value="Peptidase_M23"/>
    <property type="match status" value="1"/>
</dbReference>
<dbReference type="PANTHER" id="PTHR21666:SF270">
    <property type="entry name" value="MUREIN HYDROLASE ACTIVATOR ENVC"/>
    <property type="match status" value="1"/>
</dbReference>
<keyword evidence="1" id="KW-1133">Transmembrane helix</keyword>
<dbReference type="InterPro" id="IPR050570">
    <property type="entry name" value="Cell_wall_metabolism_enzyme"/>
</dbReference>
<dbReference type="FunFam" id="2.70.70.10:FF:000006">
    <property type="entry name" value="M23 family peptidase"/>
    <property type="match status" value="1"/>
</dbReference>